<gene>
    <name evidence="1" type="ORF">CAter282_1423</name>
</gene>
<name>A0A127QHY1_9BURK</name>
<evidence type="ECO:0000313" key="1">
    <source>
        <dbReference type="EMBL" id="AMP09212.1"/>
    </source>
</evidence>
<proteinExistence type="predicted"/>
<dbReference type="PATRIC" id="fig|279058.17.peg.1529"/>
<keyword evidence="2" id="KW-1185">Reference proteome</keyword>
<sequence length="48" mass="5526">MPAASENTSFAEVFFCLNVFNYPSINKSKRLRKRLLSSNIDRKSGPQY</sequence>
<dbReference type="AlphaFoldDB" id="A0A127QHY1"/>
<evidence type="ECO:0000313" key="2">
    <source>
        <dbReference type="Proteomes" id="UP000071778"/>
    </source>
</evidence>
<dbReference type="Proteomes" id="UP000071778">
    <property type="component" value="Chromosome"/>
</dbReference>
<accession>A0A127QHY1</accession>
<protein>
    <submittedName>
        <fullName evidence="1">Uncharacterized protein</fullName>
    </submittedName>
</protein>
<reference evidence="1 2" key="1">
    <citation type="submission" date="2015-11" db="EMBL/GenBank/DDBJ databases">
        <title>Exploring the genomic traits of fungus-feeding bacterial genus Collimonas.</title>
        <authorList>
            <person name="Song C."/>
            <person name="Schmidt R."/>
            <person name="de Jager V."/>
            <person name="Krzyzanowska D."/>
            <person name="Jongedijk E."/>
            <person name="Cankar K."/>
            <person name="Beekwilder J."/>
            <person name="van Veen A."/>
            <person name="de Boer W."/>
            <person name="van Veen J.A."/>
            <person name="Garbeva P."/>
        </authorList>
    </citation>
    <scope>NUCLEOTIDE SEQUENCE [LARGE SCALE GENOMIC DNA]</scope>
    <source>
        <strain evidence="1 2">Ter282</strain>
    </source>
</reference>
<organism evidence="1 2">
    <name type="scientific">Collimonas arenae</name>
    <dbReference type="NCBI Taxonomy" id="279058"/>
    <lineage>
        <taxon>Bacteria</taxon>
        <taxon>Pseudomonadati</taxon>
        <taxon>Pseudomonadota</taxon>
        <taxon>Betaproteobacteria</taxon>
        <taxon>Burkholderiales</taxon>
        <taxon>Oxalobacteraceae</taxon>
        <taxon>Collimonas</taxon>
    </lineage>
</organism>
<dbReference type="EMBL" id="CP013235">
    <property type="protein sequence ID" value="AMP09212.1"/>
    <property type="molecule type" value="Genomic_DNA"/>
</dbReference>